<dbReference type="EMBL" id="CP009552">
    <property type="protein sequence ID" value="AIY89667.1"/>
    <property type="molecule type" value="Genomic_DNA"/>
</dbReference>
<evidence type="ECO:0000313" key="2">
    <source>
        <dbReference type="EMBL" id="AIY89667.1"/>
    </source>
</evidence>
<dbReference type="PANTHER" id="PTHR47618:SF1">
    <property type="entry name" value="BIFUNCTIONAL OLIGORIBONUCLEASE AND PAP PHOSPHATASE NRNA"/>
    <property type="match status" value="1"/>
</dbReference>
<dbReference type="Pfam" id="PF02254">
    <property type="entry name" value="TrkA_N"/>
    <property type="match status" value="1"/>
</dbReference>
<evidence type="ECO:0000313" key="3">
    <source>
        <dbReference type="Proteomes" id="UP000030624"/>
    </source>
</evidence>
<reference evidence="2 3" key="1">
    <citation type="journal article" date="2015" name="Appl. Environ. Microbiol.">
        <title>The Geoglobus acetivorans genome: Fe(III) reduction, acetate utilization, autotrophic growth, and degradation of aromatic compounds in a hyperthermophilic archaeon.</title>
        <authorList>
            <person name="Mardanov A.V."/>
            <person name="Slododkina G.B."/>
            <person name="Slobodkin A.I."/>
            <person name="Beletsky A.V."/>
            <person name="Gavrilov S.N."/>
            <person name="Kublanov I.V."/>
            <person name="Bonch-Osmolovskaya E.A."/>
            <person name="Skryabin K.G."/>
            <person name="Ravin N.V."/>
        </authorList>
    </citation>
    <scope>NUCLEOTIDE SEQUENCE [LARGE SCALE GENOMIC DNA]</scope>
    <source>
        <strain evidence="2 3">SBH6</strain>
    </source>
</reference>
<dbReference type="InterPro" id="IPR003148">
    <property type="entry name" value="RCK_N"/>
</dbReference>
<dbReference type="GeneID" id="24797214"/>
<dbReference type="RefSeq" id="WP_048091079.1">
    <property type="nucleotide sequence ID" value="NZ_CP009552.1"/>
</dbReference>
<sequence>MPEEVNGNYDYVILGCGALGTAIVKDLISSGKKILAVDVNPEKVEVLKDEEIDAIVGDIESDEVLNKIDFRKVTGVLILTSKDETNRIVAERVRKENGEVLIVSRASNLKSKEELEEAGVDLVITPIESMKSTLVGGLKKAESLRKLKKLRSVIQETDGKLGIFTHDNPDPDSISSALALREIAKHFGIEADILYYGEIQHQQNKAMVNLLGIPMIRAGEADLSSYSKFAIVDSSGPGINNSIPGDLEIAIVIDHHPAENVEAEFVDMRNDVGATATILALYLQDLKIVPTKTLATSLFFGIESETEGFRKNARTNDFLASAYLYPFVDRELLEKMEGPALSTETLDVLATAIKNREIYSSFLLSFAGFINDRDTLPQAADFLLRLEGINTVLVFGVMKDAVYLSARNADVRINIGEVLKNAFKDVGGAGGHAHAAGGKIPLGIFGDVSDKETLAKLVTQAIRKRFLNAIGIEIEEKP</sequence>
<gene>
    <name evidence="2" type="ORF">GACE_0615</name>
</gene>
<dbReference type="KEGG" id="gac:GACE_0615"/>
<dbReference type="GO" id="GO:0003676">
    <property type="term" value="F:nucleic acid binding"/>
    <property type="evidence" value="ECO:0007669"/>
    <property type="project" value="InterPro"/>
</dbReference>
<dbReference type="Gene3D" id="3.40.50.720">
    <property type="entry name" value="NAD(P)-binding Rossmann-like Domain"/>
    <property type="match status" value="1"/>
</dbReference>
<dbReference type="PANTHER" id="PTHR47618">
    <property type="entry name" value="BIFUNCTIONAL OLIGORIBONUCLEASE AND PAP PHOSPHATASE NRNA"/>
    <property type="match status" value="1"/>
</dbReference>
<name>A0A0A7GFE8_GEOAI</name>
<dbReference type="InterPro" id="IPR051319">
    <property type="entry name" value="Oligoribo/pAp-PDE_c-di-AMP_PDE"/>
</dbReference>
<dbReference type="InterPro" id="IPR003156">
    <property type="entry name" value="DHHA1_dom"/>
</dbReference>
<dbReference type="InterPro" id="IPR001667">
    <property type="entry name" value="DDH_dom"/>
</dbReference>
<dbReference type="Gene3D" id="3.10.310.30">
    <property type="match status" value="1"/>
</dbReference>
<feature type="domain" description="RCK N-terminal" evidence="1">
    <location>
        <begin position="8"/>
        <end position="124"/>
    </location>
</feature>
<dbReference type="SUPFAM" id="SSF51735">
    <property type="entry name" value="NAD(P)-binding Rossmann-fold domains"/>
    <property type="match status" value="1"/>
</dbReference>
<dbReference type="eggNOG" id="arCOG01566">
    <property type="taxonomic scope" value="Archaea"/>
</dbReference>
<dbReference type="AlphaFoldDB" id="A0A0A7GFE8"/>
<dbReference type="GO" id="GO:0006813">
    <property type="term" value="P:potassium ion transport"/>
    <property type="evidence" value="ECO:0007669"/>
    <property type="project" value="InterPro"/>
</dbReference>
<dbReference type="InterPro" id="IPR036291">
    <property type="entry name" value="NAD(P)-bd_dom_sf"/>
</dbReference>
<dbReference type="Pfam" id="PF01368">
    <property type="entry name" value="DHH"/>
    <property type="match status" value="1"/>
</dbReference>
<dbReference type="Proteomes" id="UP000030624">
    <property type="component" value="Chromosome"/>
</dbReference>
<evidence type="ECO:0000259" key="1">
    <source>
        <dbReference type="PROSITE" id="PS51201"/>
    </source>
</evidence>
<dbReference type="SUPFAM" id="SSF64182">
    <property type="entry name" value="DHH phosphoesterases"/>
    <property type="match status" value="1"/>
</dbReference>
<proteinExistence type="predicted"/>
<dbReference type="Gene3D" id="3.90.1640.10">
    <property type="entry name" value="inorganic pyrophosphatase (n-terminal core)"/>
    <property type="match status" value="1"/>
</dbReference>
<protein>
    <submittedName>
        <fullName evidence="2">Kef-type K transport system protein</fullName>
    </submittedName>
</protein>
<dbReference type="PROSITE" id="PS51201">
    <property type="entry name" value="RCK_N"/>
    <property type="match status" value="1"/>
</dbReference>
<dbReference type="Pfam" id="PF02272">
    <property type="entry name" value="DHHA1"/>
    <property type="match status" value="1"/>
</dbReference>
<dbReference type="InterPro" id="IPR038763">
    <property type="entry name" value="DHH_sf"/>
</dbReference>
<dbReference type="HOGENOM" id="CLU_046377_1_1_2"/>
<organism evidence="2 3">
    <name type="scientific">Geoglobus acetivorans</name>
    <dbReference type="NCBI Taxonomy" id="565033"/>
    <lineage>
        <taxon>Archaea</taxon>
        <taxon>Methanobacteriati</taxon>
        <taxon>Methanobacteriota</taxon>
        <taxon>Archaeoglobi</taxon>
        <taxon>Archaeoglobales</taxon>
        <taxon>Archaeoglobaceae</taxon>
        <taxon>Geoglobus</taxon>
    </lineage>
</organism>
<accession>A0A0A7GFE8</accession>
<dbReference type="STRING" id="565033.GACE_0615"/>